<dbReference type="SUPFAM" id="SSF142764">
    <property type="entry name" value="YgbK-like"/>
    <property type="match status" value="1"/>
</dbReference>
<evidence type="ECO:0000313" key="10">
    <source>
        <dbReference type="Proteomes" id="UP000234748"/>
    </source>
</evidence>
<dbReference type="InterPro" id="IPR010737">
    <property type="entry name" value="4-carb_acid_sugar_kinase_N"/>
</dbReference>
<evidence type="ECO:0000256" key="4">
    <source>
        <dbReference type="ARBA" id="ARBA00022777"/>
    </source>
</evidence>
<keyword evidence="10" id="KW-1185">Reference proteome</keyword>
<reference evidence="9 10" key="1">
    <citation type="submission" date="2017-11" db="EMBL/GenBank/DDBJ databases">
        <title>Comparitive Functional Genomics of Dry Heat Resistant strains isolated from the Viking Spacecraft.</title>
        <authorList>
            <person name="Seuylemezian A."/>
            <person name="Cooper K."/>
            <person name="Vaishampayan P."/>
        </authorList>
    </citation>
    <scope>NUCLEOTIDE SEQUENCE [LARGE SCALE GENOMIC DNA]</scope>
    <source>
        <strain evidence="9 10">V1-29</strain>
    </source>
</reference>
<keyword evidence="3" id="KW-0547">Nucleotide-binding</keyword>
<dbReference type="Gene3D" id="3.40.980.20">
    <property type="entry name" value="Four-carbon acid sugar kinase, nucleotide binding domain"/>
    <property type="match status" value="1"/>
</dbReference>
<dbReference type="InterPro" id="IPR042213">
    <property type="entry name" value="NBD_C_sf"/>
</dbReference>
<accession>A0A2N5M5L3</accession>
<dbReference type="RefSeq" id="WP_101642517.1">
    <property type="nucleotide sequence ID" value="NZ_PGUY01000037.1"/>
</dbReference>
<sequence length="433" mass="46906">MKNFFIIADDLTGANDSGVQLSKQGLSATVLFDLDKPLTGALQEVVIVDTDSRALPQKEAYEAVFEASKFLYQDDCQHIYKKVDSTLRGNIGEEIAAVCAVFNPELVVIAPAFPKMNRITLNGNQYVNGQKVHQTEFGKDPKTPVRDSYIPGTLKNVSSSNISIVTKSVLEEHDSLGQYILEVYAEGKTWFVCDAESNEDLESIAQAFAGLKLKTLWAGSAGLIEYLPAEIGLGTKSRITQGNQQITKTLTVSASLSNVTKKQLDLVKKLPDTLLLEMDPVELVTKKYDISAVLAKAAGENEIKHLVLYVDSSDENRNATAALVSQFGMTPTAISETISIELGYVAKRILEAADDIDGLVLTGGDTAKAVCRQLNIHQMHLHSEVETGLPFGTVSDGIRDFGAVTKAGGFGNDHSLVNALQSMVGKEEDYAEK</sequence>
<comment type="similarity">
    <text evidence="1">Belongs to the four-carbon acid sugar kinase family.</text>
</comment>
<dbReference type="EMBL" id="PGUY01000037">
    <property type="protein sequence ID" value="PLT29658.1"/>
    <property type="molecule type" value="Genomic_DNA"/>
</dbReference>
<keyword evidence="5" id="KW-0067">ATP-binding</keyword>
<dbReference type="Gene3D" id="3.40.50.10840">
    <property type="entry name" value="Putative sugar-binding, N-terminal domain"/>
    <property type="match status" value="1"/>
</dbReference>
<evidence type="ECO:0000313" key="9">
    <source>
        <dbReference type="EMBL" id="PLT29658.1"/>
    </source>
</evidence>
<name>A0A2N5M5L3_9BACI</name>
<evidence type="ECO:0000259" key="7">
    <source>
        <dbReference type="Pfam" id="PF07005"/>
    </source>
</evidence>
<dbReference type="GO" id="GO:0005524">
    <property type="term" value="F:ATP binding"/>
    <property type="evidence" value="ECO:0007669"/>
    <property type="project" value="UniProtKB-KW"/>
</dbReference>
<dbReference type="Pfam" id="PF17042">
    <property type="entry name" value="NBD_C"/>
    <property type="match status" value="1"/>
</dbReference>
<proteinExistence type="inferred from homology"/>
<evidence type="ECO:0000259" key="8">
    <source>
        <dbReference type="Pfam" id="PF17042"/>
    </source>
</evidence>
<evidence type="ECO:0000256" key="3">
    <source>
        <dbReference type="ARBA" id="ARBA00022741"/>
    </source>
</evidence>
<dbReference type="Pfam" id="PF07005">
    <property type="entry name" value="SBD_N"/>
    <property type="match status" value="1"/>
</dbReference>
<keyword evidence="2" id="KW-0808">Transferase</keyword>
<dbReference type="GO" id="GO:0016301">
    <property type="term" value="F:kinase activity"/>
    <property type="evidence" value="ECO:0007669"/>
    <property type="project" value="UniProtKB-KW"/>
</dbReference>
<protein>
    <submittedName>
        <fullName evidence="9">Hrp-dependent type III effector protein</fullName>
    </submittedName>
</protein>
<organism evidence="9 10">
    <name type="scientific">Peribacillus deserti</name>
    <dbReference type="NCBI Taxonomy" id="673318"/>
    <lineage>
        <taxon>Bacteria</taxon>
        <taxon>Bacillati</taxon>
        <taxon>Bacillota</taxon>
        <taxon>Bacilli</taxon>
        <taxon>Bacillales</taxon>
        <taxon>Bacillaceae</taxon>
        <taxon>Peribacillus</taxon>
    </lineage>
</organism>
<dbReference type="AlphaFoldDB" id="A0A2N5M5L3"/>
<evidence type="ECO:0000256" key="2">
    <source>
        <dbReference type="ARBA" id="ARBA00022679"/>
    </source>
</evidence>
<evidence type="ECO:0000256" key="6">
    <source>
        <dbReference type="ARBA" id="ARBA00023277"/>
    </source>
</evidence>
<dbReference type="Proteomes" id="UP000234748">
    <property type="component" value="Unassembled WGS sequence"/>
</dbReference>
<keyword evidence="4" id="KW-0418">Kinase</keyword>
<dbReference type="InterPro" id="IPR037051">
    <property type="entry name" value="4-carb_acid_sugar_kinase_N_sf"/>
</dbReference>
<comment type="caution">
    <text evidence="9">The sequence shown here is derived from an EMBL/GenBank/DDBJ whole genome shotgun (WGS) entry which is preliminary data.</text>
</comment>
<evidence type="ECO:0000256" key="5">
    <source>
        <dbReference type="ARBA" id="ARBA00022840"/>
    </source>
</evidence>
<dbReference type="OrthoDB" id="9778478at2"/>
<gene>
    <name evidence="9" type="ORF">CUU66_12195</name>
</gene>
<feature type="domain" description="Four-carbon acid sugar kinase nucleotide binding" evidence="8">
    <location>
        <begin position="250"/>
        <end position="416"/>
    </location>
</feature>
<feature type="domain" description="Four-carbon acid sugar kinase N-terminal" evidence="7">
    <location>
        <begin position="5"/>
        <end position="227"/>
    </location>
</feature>
<dbReference type="InterPro" id="IPR031475">
    <property type="entry name" value="NBD_C"/>
</dbReference>
<evidence type="ECO:0000256" key="1">
    <source>
        <dbReference type="ARBA" id="ARBA00005715"/>
    </source>
</evidence>
<keyword evidence="6" id="KW-0119">Carbohydrate metabolism</keyword>